<proteinExistence type="predicted"/>
<accession>E5XP67</accession>
<comment type="caution">
    <text evidence="1">The sequence shown here is derived from an EMBL/GenBank/DDBJ whole genome shotgun (WGS) entry which is preliminary data.</text>
</comment>
<dbReference type="EMBL" id="ACZI02000003">
    <property type="protein sequence ID" value="EFV13849.1"/>
    <property type="molecule type" value="Genomic_DNA"/>
</dbReference>
<dbReference type="HOGENOM" id="CLU_2059796_0_0_11"/>
<organism evidence="1 2">
    <name type="scientific">Segniliparus rugosus (strain ATCC BAA-974 / DSM 45345 / CCUG 50838 / CIP 108380 / JCM 13579 / CDC 945)</name>
    <dbReference type="NCBI Taxonomy" id="679197"/>
    <lineage>
        <taxon>Bacteria</taxon>
        <taxon>Bacillati</taxon>
        <taxon>Actinomycetota</taxon>
        <taxon>Actinomycetes</taxon>
        <taxon>Mycobacteriales</taxon>
        <taxon>Segniliparaceae</taxon>
        <taxon>Segniliparus</taxon>
    </lineage>
</organism>
<dbReference type="AlphaFoldDB" id="E5XP67"/>
<reference evidence="1 2" key="1">
    <citation type="journal article" date="2011" name="Stand. Genomic Sci.">
        <title>High quality draft genome sequence of Segniliparus rugosus CDC 945(T)= (ATCC BAA-974(T)).</title>
        <authorList>
            <person name="Earl A.M."/>
            <person name="Desjardins C.A."/>
            <person name="Fitzgerald M.G."/>
            <person name="Arachchi H.M."/>
            <person name="Zeng Q."/>
            <person name="Mehta T."/>
            <person name="Griggs A."/>
            <person name="Birren B.W."/>
            <person name="Toney N.C."/>
            <person name="Carr J."/>
            <person name="Posey J."/>
            <person name="Butler W.R."/>
        </authorList>
    </citation>
    <scope>NUCLEOTIDE SEQUENCE [LARGE SCALE GENOMIC DNA]</scope>
    <source>
        <strain evidence="2">ATCC BAA-974 / DSM 45345 / CCUG 50838 / CIP 108380 / JCM 13579 / CDC 945</strain>
    </source>
</reference>
<keyword evidence="2" id="KW-1185">Reference proteome</keyword>
<dbReference type="OrthoDB" id="7941246at2"/>
<sequence length="119" mass="13190">MDQSSSYDFTGSVDLYALFGISGYLEREGVVEEAIPLVARVLGCTVEEALVIQAKQKAPAEAWLQEHGKDYGPESVERAHRVFRLLVQHMCPDEAARAKTWFEGVVDERGRGGFGSWGE</sequence>
<protein>
    <submittedName>
        <fullName evidence="1">Uncharacterized protein</fullName>
    </submittedName>
</protein>
<name>E5XP67_SEGRC</name>
<evidence type="ECO:0000313" key="2">
    <source>
        <dbReference type="Proteomes" id="UP000004816"/>
    </source>
</evidence>
<dbReference type="Proteomes" id="UP000004816">
    <property type="component" value="Unassembled WGS sequence"/>
</dbReference>
<evidence type="ECO:0000313" key="1">
    <source>
        <dbReference type="EMBL" id="EFV13849.1"/>
    </source>
</evidence>
<gene>
    <name evidence="1" type="ORF">HMPREF9336_01288</name>
</gene>
<dbReference type="RefSeq" id="WP_007468880.1">
    <property type="nucleotide sequence ID" value="NZ_KI391954.1"/>
</dbReference>